<keyword evidence="1" id="KW-0805">Transcription regulation</keyword>
<dbReference type="InterPro" id="IPR036390">
    <property type="entry name" value="WH_DNA-bd_sf"/>
</dbReference>
<evidence type="ECO:0000313" key="6">
    <source>
        <dbReference type="Proteomes" id="UP001580346"/>
    </source>
</evidence>
<dbReference type="InterPro" id="IPR000835">
    <property type="entry name" value="HTH_MarR-typ"/>
</dbReference>
<dbReference type="PROSITE" id="PS01117">
    <property type="entry name" value="HTH_MARR_1"/>
    <property type="match status" value="1"/>
</dbReference>
<sequence length="162" mass="19013">MQPTELSKQWIFKNFIQLVSQQEVRESKLAIRMREEMQNFEKELGEKSSLTLSDIHLIACIGDFSPINVTSIAEKTGLTKGSVTRISKKLLKLELIKRQQINDNKKEVYYSLTPKGQKVHKIHDRLHHEAEERFMTFLGKYTDEQLAFARVLMQDLTEWDFI</sequence>
<evidence type="ECO:0000256" key="1">
    <source>
        <dbReference type="ARBA" id="ARBA00023015"/>
    </source>
</evidence>
<feature type="domain" description="HTH marR-type" evidence="4">
    <location>
        <begin position="26"/>
        <end position="158"/>
    </location>
</feature>
<dbReference type="RefSeq" id="WP_375357492.1">
    <property type="nucleotide sequence ID" value="NZ_JBHHMI010000027.1"/>
</dbReference>
<dbReference type="SMART" id="SM00347">
    <property type="entry name" value="HTH_MARR"/>
    <property type="match status" value="1"/>
</dbReference>
<dbReference type="InterPro" id="IPR023187">
    <property type="entry name" value="Tscrpt_reg_MarR-type_CS"/>
</dbReference>
<dbReference type="InterPro" id="IPR052067">
    <property type="entry name" value="Metal_resp_HTH_trans_reg"/>
</dbReference>
<keyword evidence="6" id="KW-1185">Reference proteome</keyword>
<keyword evidence="3" id="KW-0804">Transcription</keyword>
<evidence type="ECO:0000313" key="5">
    <source>
        <dbReference type="EMBL" id="MFB5269220.1"/>
    </source>
</evidence>
<dbReference type="PANTHER" id="PTHR35790:SF4">
    <property type="entry name" value="HTH-TYPE TRANSCRIPTIONAL REGULATOR PCHR"/>
    <property type="match status" value="1"/>
</dbReference>
<dbReference type="InterPro" id="IPR036388">
    <property type="entry name" value="WH-like_DNA-bd_sf"/>
</dbReference>
<evidence type="ECO:0000256" key="3">
    <source>
        <dbReference type="ARBA" id="ARBA00023163"/>
    </source>
</evidence>
<dbReference type="Gene3D" id="1.10.10.10">
    <property type="entry name" value="Winged helix-like DNA-binding domain superfamily/Winged helix DNA-binding domain"/>
    <property type="match status" value="1"/>
</dbReference>
<evidence type="ECO:0000256" key="2">
    <source>
        <dbReference type="ARBA" id="ARBA00023125"/>
    </source>
</evidence>
<organism evidence="5 6">
    <name type="scientific">Paenibacillus enshidis</name>
    <dbReference type="NCBI Taxonomy" id="1458439"/>
    <lineage>
        <taxon>Bacteria</taxon>
        <taxon>Bacillati</taxon>
        <taxon>Bacillota</taxon>
        <taxon>Bacilli</taxon>
        <taxon>Bacillales</taxon>
        <taxon>Paenibacillaceae</taxon>
        <taxon>Paenibacillus</taxon>
    </lineage>
</organism>
<dbReference type="PROSITE" id="PS50995">
    <property type="entry name" value="HTH_MARR_2"/>
    <property type="match status" value="1"/>
</dbReference>
<keyword evidence="2" id="KW-0238">DNA-binding</keyword>
<evidence type="ECO:0000259" key="4">
    <source>
        <dbReference type="PROSITE" id="PS50995"/>
    </source>
</evidence>
<accession>A0ABV5AYC3</accession>
<proteinExistence type="predicted"/>
<dbReference type="EMBL" id="JBHHMI010000027">
    <property type="protein sequence ID" value="MFB5269220.1"/>
    <property type="molecule type" value="Genomic_DNA"/>
</dbReference>
<reference evidence="5 6" key="1">
    <citation type="submission" date="2024-09" db="EMBL/GenBank/DDBJ databases">
        <title>Paenibacillus zeirhizospherea sp. nov., isolated from surface of the maize (Zea mays) roots in a horticulture field, Hungary.</title>
        <authorList>
            <person name="Marton D."/>
            <person name="Farkas M."/>
            <person name="Bedics A."/>
            <person name="Toth E."/>
            <person name="Tancsics A."/>
            <person name="Boka K."/>
            <person name="Maroti G."/>
            <person name="Kriszt B."/>
            <person name="Cserhati M."/>
        </authorList>
    </citation>
    <scope>NUCLEOTIDE SEQUENCE [LARGE SCALE GENOMIC DNA]</scope>
    <source>
        <strain evidence="5 6">KCTC 33519</strain>
    </source>
</reference>
<protein>
    <submittedName>
        <fullName evidence="5">MarR family transcriptional regulator</fullName>
    </submittedName>
</protein>
<comment type="caution">
    <text evidence="5">The sequence shown here is derived from an EMBL/GenBank/DDBJ whole genome shotgun (WGS) entry which is preliminary data.</text>
</comment>
<dbReference type="Proteomes" id="UP001580346">
    <property type="component" value="Unassembled WGS sequence"/>
</dbReference>
<dbReference type="Pfam" id="PF01047">
    <property type="entry name" value="MarR"/>
    <property type="match status" value="1"/>
</dbReference>
<name>A0ABV5AYC3_9BACL</name>
<dbReference type="PANTHER" id="PTHR35790">
    <property type="entry name" value="HTH-TYPE TRANSCRIPTIONAL REGULATOR PCHR"/>
    <property type="match status" value="1"/>
</dbReference>
<dbReference type="SUPFAM" id="SSF46785">
    <property type="entry name" value="Winged helix' DNA-binding domain"/>
    <property type="match status" value="1"/>
</dbReference>
<gene>
    <name evidence="5" type="ORF">ACE41H_20895</name>
</gene>